<proteinExistence type="predicted"/>
<dbReference type="InterPro" id="IPR036513">
    <property type="entry name" value="STAS_dom_sf"/>
</dbReference>
<organism evidence="2 3">
    <name type="scientific">Undibacterium baiyunense</name>
    <dbReference type="NCBI Taxonomy" id="2828731"/>
    <lineage>
        <taxon>Bacteria</taxon>
        <taxon>Pseudomonadati</taxon>
        <taxon>Pseudomonadota</taxon>
        <taxon>Betaproteobacteria</taxon>
        <taxon>Burkholderiales</taxon>
        <taxon>Oxalobacteraceae</taxon>
        <taxon>Undibacterium</taxon>
    </lineage>
</organism>
<dbReference type="Pfam" id="PF13466">
    <property type="entry name" value="STAS_2"/>
    <property type="match status" value="1"/>
</dbReference>
<dbReference type="AlphaFoldDB" id="A0A941DGG2"/>
<accession>A0A941DGG2</accession>
<feature type="domain" description="STAS" evidence="1">
    <location>
        <begin position="1"/>
        <end position="94"/>
    </location>
</feature>
<dbReference type="PROSITE" id="PS50801">
    <property type="entry name" value="STAS"/>
    <property type="match status" value="1"/>
</dbReference>
<comment type="caution">
    <text evidence="2">The sequence shown here is derived from an EMBL/GenBank/DDBJ whole genome shotgun (WGS) entry which is preliminary data.</text>
</comment>
<evidence type="ECO:0000313" key="2">
    <source>
        <dbReference type="EMBL" id="MBR7747105.1"/>
    </source>
</evidence>
<evidence type="ECO:0000313" key="3">
    <source>
        <dbReference type="Proteomes" id="UP000680158"/>
    </source>
</evidence>
<reference evidence="2 3" key="1">
    <citation type="submission" date="2021-04" db="EMBL/GenBank/DDBJ databases">
        <title>novel species isolated from subtropical streams in China.</title>
        <authorList>
            <person name="Lu H."/>
        </authorList>
    </citation>
    <scope>NUCLEOTIDE SEQUENCE [LARGE SCALE GENOMIC DNA]</scope>
    <source>
        <strain evidence="2 3">BYS107W</strain>
    </source>
</reference>
<dbReference type="InterPro" id="IPR058548">
    <property type="entry name" value="MlaB-like_STAS"/>
</dbReference>
<dbReference type="RefSeq" id="WP_212684405.1">
    <property type="nucleotide sequence ID" value="NZ_JAGSPM010000006.1"/>
</dbReference>
<dbReference type="InterPro" id="IPR002645">
    <property type="entry name" value="STAS_dom"/>
</dbReference>
<dbReference type="CDD" id="cd07043">
    <property type="entry name" value="STAS_anti-anti-sigma_factors"/>
    <property type="match status" value="1"/>
</dbReference>
<keyword evidence="3" id="KW-1185">Reference proteome</keyword>
<dbReference type="Proteomes" id="UP000680158">
    <property type="component" value="Unassembled WGS sequence"/>
</dbReference>
<dbReference type="EMBL" id="JAGSPM010000006">
    <property type="protein sequence ID" value="MBR7747105.1"/>
    <property type="molecule type" value="Genomic_DNA"/>
</dbReference>
<dbReference type="SUPFAM" id="SSF52091">
    <property type="entry name" value="SpoIIaa-like"/>
    <property type="match status" value="1"/>
</dbReference>
<protein>
    <submittedName>
        <fullName evidence="2">STAS domain-containing protein</fullName>
    </submittedName>
</protein>
<name>A0A941DGG2_9BURK</name>
<dbReference type="Gene3D" id="3.30.750.24">
    <property type="entry name" value="STAS domain"/>
    <property type="match status" value="1"/>
</dbReference>
<sequence length="94" mass="10210">MVLQDQELSLRNAVSVSEAGLQAIHAGSNQIDMSPLKAVDSSAVAVMLAWQRQAQSSNQQLQFVGVPASLMSLISLYGLTEFFDLVEATSFERH</sequence>
<gene>
    <name evidence="2" type="ORF">KDM92_10970</name>
</gene>
<evidence type="ECO:0000259" key="1">
    <source>
        <dbReference type="PROSITE" id="PS50801"/>
    </source>
</evidence>